<dbReference type="Proteomes" id="UP001430455">
    <property type="component" value="Unassembled WGS sequence"/>
</dbReference>
<name>A0AAW4PAA8_9EURY</name>
<dbReference type="EMBL" id="RKLT01000002">
    <property type="protein sequence ID" value="MBX0294693.1"/>
    <property type="molecule type" value="Genomic_DNA"/>
</dbReference>
<accession>A0AAW4PAA8</accession>
<evidence type="ECO:0000313" key="3">
    <source>
        <dbReference type="Proteomes" id="UP001430455"/>
    </source>
</evidence>
<dbReference type="AlphaFoldDB" id="A0AAW4PAA8"/>
<keyword evidence="1" id="KW-0472">Membrane</keyword>
<sequence length="150" mass="15732">MSESRGVSTTLGYALTLSITAVLVTGLLIAGTDFVADRQENVIREELTVIGQQVASDLARVDRLVLAADSSGSALTATTRQTFPERVAGSGYQMTLDPVGEQLVLTSTDPEVRITVGVTNRTDLRESTVDGGVVGVAYNGTSDALEVRDA</sequence>
<organism evidence="2 3">
    <name type="scientific">Haloarcula nitratireducens</name>
    <dbReference type="NCBI Taxonomy" id="2487749"/>
    <lineage>
        <taxon>Archaea</taxon>
        <taxon>Methanobacteriati</taxon>
        <taxon>Methanobacteriota</taxon>
        <taxon>Stenosarchaea group</taxon>
        <taxon>Halobacteria</taxon>
        <taxon>Halobacteriales</taxon>
        <taxon>Haloarculaceae</taxon>
        <taxon>Haloarcula</taxon>
    </lineage>
</organism>
<keyword evidence="3" id="KW-1185">Reference proteome</keyword>
<protein>
    <recommendedName>
        <fullName evidence="4">Flagellin</fullName>
    </recommendedName>
</protein>
<proteinExistence type="predicted"/>
<keyword evidence="1" id="KW-1133">Transmembrane helix</keyword>
<evidence type="ECO:0000313" key="2">
    <source>
        <dbReference type="EMBL" id="MBX0294693.1"/>
    </source>
</evidence>
<gene>
    <name evidence="2" type="ORF">EGH23_07350</name>
</gene>
<dbReference type="Pfam" id="PF23928">
    <property type="entry name" value="DUF7266"/>
    <property type="match status" value="1"/>
</dbReference>
<comment type="caution">
    <text evidence="2">The sequence shown here is derived from an EMBL/GenBank/DDBJ whole genome shotgun (WGS) entry which is preliminary data.</text>
</comment>
<dbReference type="InterPro" id="IPR055690">
    <property type="entry name" value="DUF7266"/>
</dbReference>
<evidence type="ECO:0008006" key="4">
    <source>
        <dbReference type="Google" id="ProtNLM"/>
    </source>
</evidence>
<reference evidence="2 3" key="1">
    <citation type="submission" date="2021-06" db="EMBL/GenBank/DDBJ databases">
        <title>Halomicroarcula sp. a new haloarchaeum isolated from saline soil.</title>
        <authorList>
            <person name="Duran-Viseras A."/>
            <person name="Sanchez-Porro C."/>
            <person name="Ventosa A."/>
        </authorList>
    </citation>
    <scope>NUCLEOTIDE SEQUENCE [LARGE SCALE GENOMIC DNA]</scope>
    <source>
        <strain evidence="2 3">F27</strain>
    </source>
</reference>
<evidence type="ECO:0000256" key="1">
    <source>
        <dbReference type="SAM" id="Phobius"/>
    </source>
</evidence>
<keyword evidence="1" id="KW-0812">Transmembrane</keyword>
<feature type="transmembrane region" description="Helical" evidence="1">
    <location>
        <begin position="12"/>
        <end position="36"/>
    </location>
</feature>
<dbReference type="RefSeq" id="WP_220579367.1">
    <property type="nucleotide sequence ID" value="NZ_RKLT01000002.1"/>
</dbReference>